<protein>
    <recommendedName>
        <fullName evidence="9">Glycosyl hydrolase family 43</fullName>
    </recommendedName>
</protein>
<dbReference type="OrthoDB" id="9801455at2"/>
<evidence type="ECO:0000256" key="5">
    <source>
        <dbReference type="PIRSR" id="PIRSR606710-2"/>
    </source>
</evidence>
<dbReference type="EMBL" id="POUD01000013">
    <property type="protein sequence ID" value="PZG21845.1"/>
    <property type="molecule type" value="Genomic_DNA"/>
</dbReference>
<comment type="similarity">
    <text evidence="2">Belongs to the glycosyl hydrolase 43 family.</text>
</comment>
<comment type="pathway">
    <text evidence="1">Glycan metabolism; L-arabinan degradation.</text>
</comment>
<gene>
    <name evidence="7" type="ORF">C1J01_05310</name>
</gene>
<dbReference type="InterPro" id="IPR006710">
    <property type="entry name" value="Glyco_hydro_43"/>
</dbReference>
<keyword evidence="3" id="KW-0378">Hydrolase</keyword>
<proteinExistence type="inferred from homology"/>
<dbReference type="GO" id="GO:0005975">
    <property type="term" value="P:carbohydrate metabolic process"/>
    <property type="evidence" value="ECO:0007669"/>
    <property type="project" value="InterPro"/>
</dbReference>
<evidence type="ECO:0000256" key="6">
    <source>
        <dbReference type="SAM" id="MobiDB-lite"/>
    </source>
</evidence>
<dbReference type="Proteomes" id="UP000249304">
    <property type="component" value="Unassembled WGS sequence"/>
</dbReference>
<dbReference type="GO" id="GO:0004553">
    <property type="term" value="F:hydrolase activity, hydrolyzing O-glycosyl compounds"/>
    <property type="evidence" value="ECO:0007669"/>
    <property type="project" value="InterPro"/>
</dbReference>
<evidence type="ECO:0000313" key="8">
    <source>
        <dbReference type="Proteomes" id="UP000249304"/>
    </source>
</evidence>
<evidence type="ECO:0000313" key="7">
    <source>
        <dbReference type="EMBL" id="PZG21845.1"/>
    </source>
</evidence>
<comment type="caution">
    <text evidence="7">The sequence shown here is derived from an EMBL/GenBank/DDBJ whole genome shotgun (WGS) entry which is preliminary data.</text>
</comment>
<evidence type="ECO:0000256" key="1">
    <source>
        <dbReference type="ARBA" id="ARBA00004834"/>
    </source>
</evidence>
<dbReference type="SUPFAM" id="SSF75005">
    <property type="entry name" value="Arabinanase/levansucrase/invertase"/>
    <property type="match status" value="1"/>
</dbReference>
<feature type="compositionally biased region" description="Low complexity" evidence="6">
    <location>
        <begin position="202"/>
        <end position="211"/>
    </location>
</feature>
<dbReference type="PANTHER" id="PTHR43301:SF3">
    <property type="entry name" value="ARABINAN ENDO-1,5-ALPHA-L-ARABINOSIDASE A-RELATED"/>
    <property type="match status" value="1"/>
</dbReference>
<dbReference type="Gene3D" id="2.115.10.20">
    <property type="entry name" value="Glycosyl hydrolase domain, family 43"/>
    <property type="match status" value="1"/>
</dbReference>
<reference evidence="7 8" key="1">
    <citation type="submission" date="2018-01" db="EMBL/GenBank/DDBJ databases">
        <title>Draft genome sequence of Nonomuraea sp. KC333.</title>
        <authorList>
            <person name="Sahin N."/>
            <person name="Saygin H."/>
            <person name="Ay H."/>
        </authorList>
    </citation>
    <scope>NUCLEOTIDE SEQUENCE [LARGE SCALE GENOMIC DNA]</scope>
    <source>
        <strain evidence="7 8">KC333</strain>
    </source>
</reference>
<dbReference type="AlphaFoldDB" id="A0A2W2F0F4"/>
<evidence type="ECO:0000256" key="3">
    <source>
        <dbReference type="ARBA" id="ARBA00022801"/>
    </source>
</evidence>
<keyword evidence="8" id="KW-1185">Reference proteome</keyword>
<dbReference type="PANTHER" id="PTHR43301">
    <property type="entry name" value="ARABINAN ENDO-1,5-ALPHA-L-ARABINOSIDASE"/>
    <property type="match status" value="1"/>
</dbReference>
<name>A0A2W2F0F4_9ACTN</name>
<evidence type="ECO:0008006" key="9">
    <source>
        <dbReference type="Google" id="ProtNLM"/>
    </source>
</evidence>
<dbReference type="InterPro" id="IPR050727">
    <property type="entry name" value="GH43_arabinanases"/>
</dbReference>
<sequence>MSTSRRSTQGIVYATTTGADHNAIDPNLLVDASGRWWLSFGSHWTGIRMIRLDPGTGKRLAADRTLCHLATRPDAPYAVEAPYVVRRGGFSCLFASYDRCCAGVDSTYKTKVGRSTSPTGPYTDRSGHPMLVDGGPPRPLGRFFNDSRAPATGTISVHIARERQFGCFSSRSVVRKNRPTAPRPWTCSWLPRPRFRGRRRAAAGSAPSGRRAQPRRVQRPQQAPIERSSRPGIAPKRPS</sequence>
<feature type="site" description="Important for catalytic activity, responsible for pKa modulation of the active site Glu and correct orientation of both the proton donor and substrate" evidence="5">
    <location>
        <position position="25"/>
    </location>
</feature>
<organism evidence="7 8">
    <name type="scientific">Nonomuraea aridisoli</name>
    <dbReference type="NCBI Taxonomy" id="2070368"/>
    <lineage>
        <taxon>Bacteria</taxon>
        <taxon>Bacillati</taxon>
        <taxon>Actinomycetota</taxon>
        <taxon>Actinomycetes</taxon>
        <taxon>Streptosporangiales</taxon>
        <taxon>Streptosporangiaceae</taxon>
        <taxon>Nonomuraea</taxon>
    </lineage>
</organism>
<dbReference type="InterPro" id="IPR023296">
    <property type="entry name" value="Glyco_hydro_beta-prop_sf"/>
</dbReference>
<feature type="region of interest" description="Disordered" evidence="6">
    <location>
        <begin position="196"/>
        <end position="239"/>
    </location>
</feature>
<keyword evidence="4" id="KW-0326">Glycosidase</keyword>
<accession>A0A2W2F0F4</accession>
<dbReference type="Pfam" id="PF04616">
    <property type="entry name" value="Glyco_hydro_43"/>
    <property type="match status" value="1"/>
</dbReference>
<evidence type="ECO:0000256" key="2">
    <source>
        <dbReference type="ARBA" id="ARBA00009865"/>
    </source>
</evidence>
<evidence type="ECO:0000256" key="4">
    <source>
        <dbReference type="ARBA" id="ARBA00023295"/>
    </source>
</evidence>